<sequence length="96" mass="10714">MNPALVNEDLLLCDVVMPKRFSELEPFKPPSSPDNSSVYHEHSRPRSCCGLQGLTVVLGVKGNMGYSTHDRKSLAPGHFLWFDAKLIQSQMPLQFA</sequence>
<reference evidence="2 3" key="1">
    <citation type="journal article" date="2024" name="G3 (Bethesda)">
        <title>Genome assembly of Hibiscus sabdariffa L. provides insights into metabolisms of medicinal natural products.</title>
        <authorList>
            <person name="Kim T."/>
        </authorList>
    </citation>
    <scope>NUCLEOTIDE SEQUENCE [LARGE SCALE GENOMIC DNA]</scope>
    <source>
        <strain evidence="2">TK-2024</strain>
        <tissue evidence="2">Old leaves</tissue>
    </source>
</reference>
<dbReference type="Proteomes" id="UP001396334">
    <property type="component" value="Unassembled WGS sequence"/>
</dbReference>
<gene>
    <name evidence="2" type="ORF">V6N11_033038</name>
</gene>
<name>A0ABR1ZE42_9ROSI</name>
<keyword evidence="3" id="KW-1185">Reference proteome</keyword>
<protein>
    <submittedName>
        <fullName evidence="2">Uncharacterized protein</fullName>
    </submittedName>
</protein>
<comment type="caution">
    <text evidence="2">The sequence shown here is derived from an EMBL/GenBank/DDBJ whole genome shotgun (WGS) entry which is preliminary data.</text>
</comment>
<evidence type="ECO:0000313" key="2">
    <source>
        <dbReference type="EMBL" id="KAK8478646.1"/>
    </source>
</evidence>
<evidence type="ECO:0000313" key="3">
    <source>
        <dbReference type="Proteomes" id="UP001396334"/>
    </source>
</evidence>
<dbReference type="EMBL" id="JBBPBN010001324">
    <property type="protein sequence ID" value="KAK8478646.1"/>
    <property type="molecule type" value="Genomic_DNA"/>
</dbReference>
<evidence type="ECO:0000256" key="1">
    <source>
        <dbReference type="SAM" id="MobiDB-lite"/>
    </source>
</evidence>
<accession>A0ABR1ZE42</accession>
<organism evidence="2 3">
    <name type="scientific">Hibiscus sabdariffa</name>
    <name type="common">roselle</name>
    <dbReference type="NCBI Taxonomy" id="183260"/>
    <lineage>
        <taxon>Eukaryota</taxon>
        <taxon>Viridiplantae</taxon>
        <taxon>Streptophyta</taxon>
        <taxon>Embryophyta</taxon>
        <taxon>Tracheophyta</taxon>
        <taxon>Spermatophyta</taxon>
        <taxon>Magnoliopsida</taxon>
        <taxon>eudicotyledons</taxon>
        <taxon>Gunneridae</taxon>
        <taxon>Pentapetalae</taxon>
        <taxon>rosids</taxon>
        <taxon>malvids</taxon>
        <taxon>Malvales</taxon>
        <taxon>Malvaceae</taxon>
        <taxon>Malvoideae</taxon>
        <taxon>Hibiscus</taxon>
    </lineage>
</organism>
<proteinExistence type="predicted"/>
<feature type="region of interest" description="Disordered" evidence="1">
    <location>
        <begin position="23"/>
        <end position="42"/>
    </location>
</feature>